<protein>
    <submittedName>
        <fullName evidence="1">Uncharacterized protein</fullName>
    </submittedName>
</protein>
<comment type="caution">
    <text evidence="1">The sequence shown here is derived from an EMBL/GenBank/DDBJ whole genome shotgun (WGS) entry which is preliminary data.</text>
</comment>
<sequence length="137" mass="16915">MLSVDSKKPLLKRTKISLINPKHARRILAKRKFFARLRLTRLKRYIQRRNIENERLRINDEEIHSLNVQIEAELWERFKQHLKEEIRNRVRQLFYRNHPVMFAFLVAQIFQQENEDGEKDEEEEENEDEDEDKDEEK</sequence>
<dbReference type="EMBL" id="CASHSV030000206">
    <property type="protein sequence ID" value="CAJ2655930.1"/>
    <property type="molecule type" value="Genomic_DNA"/>
</dbReference>
<evidence type="ECO:0000313" key="2">
    <source>
        <dbReference type="Proteomes" id="UP001177021"/>
    </source>
</evidence>
<proteinExistence type="predicted"/>
<accession>A0ACB0KJ54</accession>
<name>A0ACB0KJ54_TRIPR</name>
<reference evidence="1" key="1">
    <citation type="submission" date="2023-10" db="EMBL/GenBank/DDBJ databases">
        <authorList>
            <person name="Rodriguez Cubillos JULIANA M."/>
            <person name="De Vega J."/>
        </authorList>
    </citation>
    <scope>NUCLEOTIDE SEQUENCE</scope>
</reference>
<organism evidence="1 2">
    <name type="scientific">Trifolium pratense</name>
    <name type="common">Red clover</name>
    <dbReference type="NCBI Taxonomy" id="57577"/>
    <lineage>
        <taxon>Eukaryota</taxon>
        <taxon>Viridiplantae</taxon>
        <taxon>Streptophyta</taxon>
        <taxon>Embryophyta</taxon>
        <taxon>Tracheophyta</taxon>
        <taxon>Spermatophyta</taxon>
        <taxon>Magnoliopsida</taxon>
        <taxon>eudicotyledons</taxon>
        <taxon>Gunneridae</taxon>
        <taxon>Pentapetalae</taxon>
        <taxon>rosids</taxon>
        <taxon>fabids</taxon>
        <taxon>Fabales</taxon>
        <taxon>Fabaceae</taxon>
        <taxon>Papilionoideae</taxon>
        <taxon>50 kb inversion clade</taxon>
        <taxon>NPAAA clade</taxon>
        <taxon>Hologalegina</taxon>
        <taxon>IRL clade</taxon>
        <taxon>Trifolieae</taxon>
        <taxon>Trifolium</taxon>
    </lineage>
</organism>
<keyword evidence="2" id="KW-1185">Reference proteome</keyword>
<dbReference type="Proteomes" id="UP001177021">
    <property type="component" value="Unassembled WGS sequence"/>
</dbReference>
<gene>
    <name evidence="1" type="ORF">MILVUS5_LOCUS22782</name>
</gene>
<evidence type="ECO:0000313" key="1">
    <source>
        <dbReference type="EMBL" id="CAJ2655930.1"/>
    </source>
</evidence>